<organism evidence="2 3">
    <name type="scientific">Triplophysa rosa</name>
    <name type="common">Cave loach</name>
    <dbReference type="NCBI Taxonomy" id="992332"/>
    <lineage>
        <taxon>Eukaryota</taxon>
        <taxon>Metazoa</taxon>
        <taxon>Chordata</taxon>
        <taxon>Craniata</taxon>
        <taxon>Vertebrata</taxon>
        <taxon>Euteleostomi</taxon>
        <taxon>Actinopterygii</taxon>
        <taxon>Neopterygii</taxon>
        <taxon>Teleostei</taxon>
        <taxon>Ostariophysi</taxon>
        <taxon>Cypriniformes</taxon>
        <taxon>Nemacheilidae</taxon>
        <taxon>Triplophysa</taxon>
    </lineage>
</organism>
<evidence type="ECO:0000313" key="2">
    <source>
        <dbReference type="EMBL" id="KAI7809688.1"/>
    </source>
</evidence>
<dbReference type="EMBL" id="JAFHDT010000005">
    <property type="protein sequence ID" value="KAI7809688.1"/>
    <property type="molecule type" value="Genomic_DNA"/>
</dbReference>
<sequence length="112" mass="12593">MKEAILQFFNDVWNLALVKHNQSVYNTVCLAVLLTLPLVVILTSLLVCCHYCCCRRGDGCLCCCCCKGEATVTEPKPEKKKRKKNGDQNDEDLWISVKTDPLTNERLALTTV</sequence>
<reference evidence="2" key="1">
    <citation type="submission" date="2021-02" db="EMBL/GenBank/DDBJ databases">
        <title>Comparative genomics reveals that relaxation of natural selection precedes convergent phenotypic evolution of cavefish.</title>
        <authorList>
            <person name="Peng Z."/>
        </authorList>
    </citation>
    <scope>NUCLEOTIDE SEQUENCE</scope>
    <source>
        <tissue evidence="2">Muscle</tissue>
    </source>
</reference>
<dbReference type="Proteomes" id="UP001059041">
    <property type="component" value="Linkage Group LG5"/>
</dbReference>
<name>A0A9W7WWX7_TRIRA</name>
<evidence type="ECO:0008006" key="4">
    <source>
        <dbReference type="Google" id="ProtNLM"/>
    </source>
</evidence>
<gene>
    <name evidence="2" type="ORF">IRJ41_016284</name>
</gene>
<comment type="caution">
    <text evidence="2">The sequence shown here is derived from an EMBL/GenBank/DDBJ whole genome shotgun (WGS) entry which is preliminary data.</text>
</comment>
<proteinExistence type="predicted"/>
<feature type="transmembrane region" description="Helical" evidence="1">
    <location>
        <begin position="24"/>
        <end position="47"/>
    </location>
</feature>
<accession>A0A9W7WWX7</accession>
<keyword evidence="1" id="KW-0812">Transmembrane</keyword>
<keyword evidence="1" id="KW-0472">Membrane</keyword>
<protein>
    <recommendedName>
        <fullName evidence="4">KIAA0040</fullName>
    </recommendedName>
</protein>
<evidence type="ECO:0000256" key="1">
    <source>
        <dbReference type="SAM" id="Phobius"/>
    </source>
</evidence>
<keyword evidence="3" id="KW-1185">Reference proteome</keyword>
<evidence type="ECO:0000313" key="3">
    <source>
        <dbReference type="Proteomes" id="UP001059041"/>
    </source>
</evidence>
<keyword evidence="1" id="KW-1133">Transmembrane helix</keyword>
<dbReference type="AlphaFoldDB" id="A0A9W7WWX7"/>